<dbReference type="CDD" id="cd00067">
    <property type="entry name" value="GAL4"/>
    <property type="match status" value="1"/>
</dbReference>
<keyword evidence="2" id="KW-0539">Nucleus</keyword>
<dbReference type="InterPro" id="IPR036864">
    <property type="entry name" value="Zn2-C6_fun-type_DNA-bd_sf"/>
</dbReference>
<dbReference type="PROSITE" id="PS50048">
    <property type="entry name" value="ZN2_CY6_FUNGAL_2"/>
    <property type="match status" value="1"/>
</dbReference>
<dbReference type="PANTHER" id="PTHR37534:SF7">
    <property type="entry name" value="TRANSCRIPTIONAL ACTIVATOR PROTEIN UGA3"/>
    <property type="match status" value="1"/>
</dbReference>
<dbReference type="GO" id="GO:0005634">
    <property type="term" value="C:nucleus"/>
    <property type="evidence" value="ECO:0007669"/>
    <property type="project" value="UniProtKB-SubCell"/>
</dbReference>
<feature type="domain" description="Zn(2)-C6 fungal-type" evidence="3">
    <location>
        <begin position="19"/>
        <end position="57"/>
    </location>
</feature>
<dbReference type="GeneID" id="91104094"/>
<evidence type="ECO:0000313" key="5">
    <source>
        <dbReference type="Proteomes" id="UP001358614"/>
    </source>
</evidence>
<name>A0AAX4KL42_9TREE</name>
<dbReference type="SUPFAM" id="SSF57701">
    <property type="entry name" value="Zn2/Cys6 DNA-binding domain"/>
    <property type="match status" value="1"/>
</dbReference>
<dbReference type="RefSeq" id="XP_066085163.1">
    <property type="nucleotide sequence ID" value="XM_066229066.1"/>
</dbReference>
<evidence type="ECO:0000256" key="1">
    <source>
        <dbReference type="ARBA" id="ARBA00004123"/>
    </source>
</evidence>
<accession>A0AAX4KL42</accession>
<dbReference type="GO" id="GO:0045944">
    <property type="term" value="P:positive regulation of transcription by RNA polymerase II"/>
    <property type="evidence" value="ECO:0007669"/>
    <property type="project" value="TreeGrafter"/>
</dbReference>
<dbReference type="InterPro" id="IPR021858">
    <property type="entry name" value="Fun_TF"/>
</dbReference>
<dbReference type="GO" id="GO:0000981">
    <property type="term" value="F:DNA-binding transcription factor activity, RNA polymerase II-specific"/>
    <property type="evidence" value="ECO:0007669"/>
    <property type="project" value="InterPro"/>
</dbReference>
<dbReference type="EMBL" id="CP144089">
    <property type="protein sequence ID" value="WWD07196.1"/>
    <property type="molecule type" value="Genomic_DNA"/>
</dbReference>
<proteinExistence type="predicted"/>
<evidence type="ECO:0000259" key="3">
    <source>
        <dbReference type="PROSITE" id="PS50048"/>
    </source>
</evidence>
<dbReference type="GO" id="GO:0008270">
    <property type="term" value="F:zinc ion binding"/>
    <property type="evidence" value="ECO:0007669"/>
    <property type="project" value="InterPro"/>
</dbReference>
<reference evidence="4 5" key="1">
    <citation type="submission" date="2024-01" db="EMBL/GenBank/DDBJ databases">
        <title>Comparative genomics of Cryptococcus and Kwoniella reveals pathogenesis evolution and contrasting modes of karyotype evolution via chromosome fusion or intercentromeric recombination.</title>
        <authorList>
            <person name="Coelho M.A."/>
            <person name="David-Palma M."/>
            <person name="Shea T."/>
            <person name="Bowers K."/>
            <person name="McGinley-Smith S."/>
            <person name="Mohammad A.W."/>
            <person name="Gnirke A."/>
            <person name="Yurkov A.M."/>
            <person name="Nowrousian M."/>
            <person name="Sun S."/>
            <person name="Cuomo C.A."/>
            <person name="Heitman J."/>
        </authorList>
    </citation>
    <scope>NUCLEOTIDE SEQUENCE [LARGE SCALE GENOMIC DNA]</scope>
    <source>
        <strain evidence="4 5">PYCC6329</strain>
    </source>
</reference>
<comment type="subcellular location">
    <subcellularLocation>
        <location evidence="1">Nucleus</location>
    </subcellularLocation>
</comment>
<keyword evidence="5" id="KW-1185">Reference proteome</keyword>
<evidence type="ECO:0000313" key="4">
    <source>
        <dbReference type="EMBL" id="WWD07196.1"/>
    </source>
</evidence>
<dbReference type="GO" id="GO:0000976">
    <property type="term" value="F:transcription cis-regulatory region binding"/>
    <property type="evidence" value="ECO:0007669"/>
    <property type="project" value="TreeGrafter"/>
</dbReference>
<dbReference type="Gene3D" id="4.10.240.10">
    <property type="entry name" value="Zn(2)-C6 fungal-type DNA-binding domain"/>
    <property type="match status" value="1"/>
</dbReference>
<evidence type="ECO:0000256" key="2">
    <source>
        <dbReference type="ARBA" id="ARBA00023242"/>
    </source>
</evidence>
<sequence length="648" mass="72034">MTTIQPPRKKARLQRANTGCRDCRQRRVKCPEGPLDPRTGRKAACRKCWENDQECYYPSTAHKPSKLLKDVIWVESGPFEHMTTTNKTPEQDNILFVTSSSSDQSSSSPISPTISTLPQSLFDLPPPSASFEFNVDPYTLPTTGRPIASNPPPIDNNALDLTFFLNPPPPAHHDLFPIASSSASITALQDDAPAEAASSDTTLDAWLASLREPYPNRSTPTSVFAPYLQPNLIKSLFQPSPKAPVSQFTLASLPCGSIDRTALSYFESQGCNEIVAAPTPKANWIHSLLFPQIYHLLSTVASSKTPQGMIRDFAYHALMQLSFVHRGNVEKDATRAVYWKSEALKHRRLGSSAVLKVKALYKGAGWKTEEYLMGFFVRCMADMLDSRDLVIDHTTACELPVDTCSPNYPSLRDMIALYSTIHGSCTPLELASAQPLSGPTKPLFELPLEGPDWVERFVGYSRQFIILLGRVNGMVTYRDHLIRTGRENTLDGKMLKAQSEALSAELADPYAWLESGKSYRVEKGGIVLRLALQLMVFSELLEIGLDDSRFSHVRSVAQELVADTVGHESAGYQWCLTIIAVYTSKKDDRDRTRALLDDVNSMSFGKSYNGTSEIMEMCWEIYDTQGFYTNGIAPWREAMTAFGRTVIV</sequence>
<dbReference type="AlphaFoldDB" id="A0AAX4KL42"/>
<dbReference type="KEGG" id="ker:91104094"/>
<dbReference type="Proteomes" id="UP001358614">
    <property type="component" value="Chromosome 1"/>
</dbReference>
<protein>
    <recommendedName>
        <fullName evidence="3">Zn(2)-C6 fungal-type domain-containing protein</fullName>
    </recommendedName>
</protein>
<dbReference type="InterPro" id="IPR001138">
    <property type="entry name" value="Zn2Cys6_DnaBD"/>
</dbReference>
<gene>
    <name evidence="4" type="ORF">V865_005293</name>
</gene>
<organism evidence="4 5">
    <name type="scientific">Kwoniella europaea PYCC6329</name>
    <dbReference type="NCBI Taxonomy" id="1423913"/>
    <lineage>
        <taxon>Eukaryota</taxon>
        <taxon>Fungi</taxon>
        <taxon>Dikarya</taxon>
        <taxon>Basidiomycota</taxon>
        <taxon>Agaricomycotina</taxon>
        <taxon>Tremellomycetes</taxon>
        <taxon>Tremellales</taxon>
        <taxon>Cryptococcaceae</taxon>
        <taxon>Kwoniella</taxon>
    </lineage>
</organism>
<dbReference type="Pfam" id="PF11951">
    <property type="entry name" value="Fungal_trans_2"/>
    <property type="match status" value="1"/>
</dbReference>
<dbReference type="PANTHER" id="PTHR37534">
    <property type="entry name" value="TRANSCRIPTIONAL ACTIVATOR PROTEIN UGA3"/>
    <property type="match status" value="1"/>
</dbReference>